<evidence type="ECO:0000313" key="3">
    <source>
        <dbReference type="Proteomes" id="UP001205906"/>
    </source>
</evidence>
<gene>
    <name evidence="2" type="ORF">NGM99_09505</name>
</gene>
<evidence type="ECO:0000256" key="1">
    <source>
        <dbReference type="SAM" id="MobiDB-lite"/>
    </source>
</evidence>
<organism evidence="2 3">
    <name type="scientific">Mesorhizobium liriopis</name>
    <dbReference type="NCBI Taxonomy" id="2953882"/>
    <lineage>
        <taxon>Bacteria</taxon>
        <taxon>Pseudomonadati</taxon>
        <taxon>Pseudomonadota</taxon>
        <taxon>Alphaproteobacteria</taxon>
        <taxon>Hyphomicrobiales</taxon>
        <taxon>Phyllobacteriaceae</taxon>
        <taxon>Mesorhizobium</taxon>
    </lineage>
</organism>
<dbReference type="Pfam" id="PF13770">
    <property type="entry name" value="DUF4169"/>
    <property type="match status" value="1"/>
</dbReference>
<dbReference type="InterPro" id="IPR025227">
    <property type="entry name" value="DUF4169"/>
</dbReference>
<feature type="region of interest" description="Disordered" evidence="1">
    <location>
        <begin position="1"/>
        <end position="60"/>
    </location>
</feature>
<comment type="caution">
    <text evidence="2">The sequence shown here is derived from an EMBL/GenBank/DDBJ whole genome shotgun (WGS) entry which is preliminary data.</text>
</comment>
<feature type="compositionally biased region" description="Basic and acidic residues" evidence="1">
    <location>
        <begin position="50"/>
        <end position="60"/>
    </location>
</feature>
<feature type="compositionally biased region" description="Basic and acidic residues" evidence="1">
    <location>
        <begin position="16"/>
        <end position="26"/>
    </location>
</feature>
<reference evidence="2 3" key="1">
    <citation type="submission" date="2022-06" db="EMBL/GenBank/DDBJ databases">
        <title>Mesorhizobium sp. strain RP14 Genome sequencing and assembly.</title>
        <authorList>
            <person name="Kim I."/>
        </authorList>
    </citation>
    <scope>NUCLEOTIDE SEQUENCE [LARGE SCALE GENOMIC DNA]</scope>
    <source>
        <strain evidence="3">RP14(2022)</strain>
    </source>
</reference>
<dbReference type="EMBL" id="JAMXQS010000004">
    <property type="protein sequence ID" value="MCO6050027.1"/>
    <property type="molecule type" value="Genomic_DNA"/>
</dbReference>
<sequence length="60" mass="6801">MTAEVVNLRSHRKRVARDAREKDAEASRLSFGRTKAEKSLAKAEAQSAIRKLDAHKREKP</sequence>
<evidence type="ECO:0000313" key="2">
    <source>
        <dbReference type="EMBL" id="MCO6050027.1"/>
    </source>
</evidence>
<proteinExistence type="predicted"/>
<dbReference type="Proteomes" id="UP001205906">
    <property type="component" value="Unassembled WGS sequence"/>
</dbReference>
<dbReference type="RefSeq" id="WP_252818288.1">
    <property type="nucleotide sequence ID" value="NZ_JAMXQS010000004.1"/>
</dbReference>
<protein>
    <submittedName>
        <fullName evidence="2">DUF4169 family protein</fullName>
    </submittedName>
</protein>
<accession>A0ABT1C5B5</accession>
<name>A0ABT1C5B5_9HYPH</name>
<keyword evidence="3" id="KW-1185">Reference proteome</keyword>